<keyword evidence="1 2" id="KW-0238">DNA-binding</keyword>
<reference evidence="6" key="1">
    <citation type="journal article" date="2019" name="Int. J. Syst. Evol. Microbiol.">
        <title>The Global Catalogue of Microorganisms (GCM) 10K type strain sequencing project: providing services to taxonomists for standard genome sequencing and annotation.</title>
        <authorList>
            <consortium name="The Broad Institute Genomics Platform"/>
            <consortium name="The Broad Institute Genome Sequencing Center for Infectious Disease"/>
            <person name="Wu L."/>
            <person name="Ma J."/>
        </authorList>
    </citation>
    <scope>NUCLEOTIDE SEQUENCE [LARGE SCALE GENOMIC DNA]</scope>
    <source>
        <strain evidence="6">NBRC 106348</strain>
    </source>
</reference>
<evidence type="ECO:0000313" key="6">
    <source>
        <dbReference type="Proteomes" id="UP001157091"/>
    </source>
</evidence>
<evidence type="ECO:0000256" key="2">
    <source>
        <dbReference type="PROSITE-ProRule" id="PRU00335"/>
    </source>
</evidence>
<dbReference type="InterPro" id="IPR009057">
    <property type="entry name" value="Homeodomain-like_sf"/>
</dbReference>
<evidence type="ECO:0000313" key="5">
    <source>
        <dbReference type="EMBL" id="GMA22347.1"/>
    </source>
</evidence>
<feature type="domain" description="HTH tetR-type" evidence="4">
    <location>
        <begin position="20"/>
        <end position="80"/>
    </location>
</feature>
<evidence type="ECO:0000259" key="4">
    <source>
        <dbReference type="PROSITE" id="PS50977"/>
    </source>
</evidence>
<proteinExistence type="predicted"/>
<keyword evidence="6" id="KW-1185">Reference proteome</keyword>
<sequence length="215" mass="22879">MSTPTPGRPGRPRRTAAELAAERRRVAHEALRLFALHGVAATSADDVARAAGVSLRTFWRLFPRKEDAVRPLLEDGVATVAANVRARGVAGFRADGSPVPDEPLSSAEPVRTLVRLTRNEPAIRAAWLDVYDSAEAVFADALAVSRGETEPGLGTRTTAAVVNAALRVAVEEWAWRDSPADALARLTDEALRQAADALDGRADGPTRTAEASRAD</sequence>
<dbReference type="PROSITE" id="PS50977">
    <property type="entry name" value="HTH_TETR_2"/>
    <property type="match status" value="1"/>
</dbReference>
<dbReference type="Pfam" id="PF00440">
    <property type="entry name" value="TetR_N"/>
    <property type="match status" value="1"/>
</dbReference>
<dbReference type="EMBL" id="BSUK01000001">
    <property type="protein sequence ID" value="GMA22347.1"/>
    <property type="molecule type" value="Genomic_DNA"/>
</dbReference>
<feature type="compositionally biased region" description="Basic and acidic residues" evidence="3">
    <location>
        <begin position="198"/>
        <end position="215"/>
    </location>
</feature>
<evidence type="ECO:0000256" key="3">
    <source>
        <dbReference type="SAM" id="MobiDB-lite"/>
    </source>
</evidence>
<evidence type="ECO:0000256" key="1">
    <source>
        <dbReference type="ARBA" id="ARBA00023125"/>
    </source>
</evidence>
<feature type="DNA-binding region" description="H-T-H motif" evidence="2">
    <location>
        <begin position="43"/>
        <end position="62"/>
    </location>
</feature>
<dbReference type="InterPro" id="IPR001647">
    <property type="entry name" value="HTH_TetR"/>
</dbReference>
<dbReference type="SUPFAM" id="SSF46689">
    <property type="entry name" value="Homeodomain-like"/>
    <property type="match status" value="1"/>
</dbReference>
<accession>A0ABQ6HVC1</accession>
<feature type="region of interest" description="Disordered" evidence="3">
    <location>
        <begin position="196"/>
        <end position="215"/>
    </location>
</feature>
<gene>
    <name evidence="5" type="ORF">GCM10025864_01060</name>
</gene>
<name>A0ABQ6HVC1_9MICO</name>
<comment type="caution">
    <text evidence="5">The sequence shown here is derived from an EMBL/GenBank/DDBJ whole genome shotgun (WGS) entry which is preliminary data.</text>
</comment>
<dbReference type="Pfam" id="PF17754">
    <property type="entry name" value="TetR_C_14"/>
    <property type="match status" value="1"/>
</dbReference>
<dbReference type="Gene3D" id="1.10.357.10">
    <property type="entry name" value="Tetracycline Repressor, domain 2"/>
    <property type="match status" value="1"/>
</dbReference>
<dbReference type="InterPro" id="IPR041347">
    <property type="entry name" value="MftR_C"/>
</dbReference>
<dbReference type="RefSeq" id="WP_284291288.1">
    <property type="nucleotide sequence ID" value="NZ_BSUK01000001.1"/>
</dbReference>
<protein>
    <submittedName>
        <fullName evidence="5">TetR family transcriptional regulator</fullName>
    </submittedName>
</protein>
<dbReference type="Proteomes" id="UP001157091">
    <property type="component" value="Unassembled WGS sequence"/>
</dbReference>
<organism evidence="5 6">
    <name type="scientific">Luteimicrobium album</name>
    <dbReference type="NCBI Taxonomy" id="1054550"/>
    <lineage>
        <taxon>Bacteria</taxon>
        <taxon>Bacillati</taxon>
        <taxon>Actinomycetota</taxon>
        <taxon>Actinomycetes</taxon>
        <taxon>Micrococcales</taxon>
        <taxon>Luteimicrobium</taxon>
    </lineage>
</organism>